<dbReference type="InterPro" id="IPR013367">
    <property type="entry name" value="Flagellar_put"/>
</dbReference>
<dbReference type="RefSeq" id="WP_342302588.1">
    <property type="nucleotide sequence ID" value="NZ_JBCEWA010000001.1"/>
</dbReference>
<name>A0ABU9LK44_9BACL</name>
<evidence type="ECO:0000313" key="2">
    <source>
        <dbReference type="Proteomes" id="UP001398420"/>
    </source>
</evidence>
<dbReference type="NCBIfam" id="TIGR02530">
    <property type="entry name" value="flg_new"/>
    <property type="match status" value="1"/>
</dbReference>
<organism evidence="1 2">
    <name type="scientific">Kurthia gibsonii</name>
    <dbReference type="NCBI Taxonomy" id="33946"/>
    <lineage>
        <taxon>Bacteria</taxon>
        <taxon>Bacillati</taxon>
        <taxon>Bacillota</taxon>
        <taxon>Bacilli</taxon>
        <taxon>Bacillales</taxon>
        <taxon>Caryophanaceae</taxon>
        <taxon>Kurthia</taxon>
    </lineage>
</organism>
<keyword evidence="2" id="KW-1185">Reference proteome</keyword>
<gene>
    <name evidence="1" type="ORF">AAF454_01305</name>
</gene>
<proteinExistence type="predicted"/>
<dbReference type="Proteomes" id="UP001398420">
    <property type="component" value="Unassembled WGS sequence"/>
</dbReference>
<sequence>MNPIRIVQPPITYNNKLTQPKNNETANTHFQNLLNQAQQKLKISKHASQRITQRNINISDVEWNKIEEKMQVAKSKGLNESLFLTQNAALIINVKNAIVVTALDRKEAGNQIFTNIDSAILI</sequence>
<keyword evidence="1" id="KW-0282">Flagellum</keyword>
<dbReference type="Pfam" id="PF12611">
    <property type="entry name" value="Flagellar_put"/>
    <property type="match status" value="1"/>
</dbReference>
<comment type="caution">
    <text evidence="1">The sequence shown here is derived from an EMBL/GenBank/DDBJ whole genome shotgun (WGS) entry which is preliminary data.</text>
</comment>
<accession>A0ABU9LK44</accession>
<keyword evidence="1" id="KW-0966">Cell projection</keyword>
<protein>
    <submittedName>
        <fullName evidence="1">TIGR02530 family flagellar biosynthesis protein</fullName>
    </submittedName>
</protein>
<reference evidence="1 2" key="1">
    <citation type="submission" date="2024-04" db="EMBL/GenBank/DDBJ databases">
        <authorList>
            <person name="Wu Y.S."/>
            <person name="Zhang L."/>
        </authorList>
    </citation>
    <scope>NUCLEOTIDE SEQUENCE [LARGE SCALE GENOMIC DNA]</scope>
    <source>
        <strain evidence="1 2">KG-01</strain>
    </source>
</reference>
<keyword evidence="1" id="KW-0969">Cilium</keyword>
<dbReference type="EMBL" id="JBCEWA010000001">
    <property type="protein sequence ID" value="MEL5987056.1"/>
    <property type="molecule type" value="Genomic_DNA"/>
</dbReference>
<evidence type="ECO:0000313" key="1">
    <source>
        <dbReference type="EMBL" id="MEL5987056.1"/>
    </source>
</evidence>